<proteinExistence type="predicted"/>
<dbReference type="GO" id="GO:0003677">
    <property type="term" value="F:DNA binding"/>
    <property type="evidence" value="ECO:0007669"/>
    <property type="project" value="UniProtKB-KW"/>
</dbReference>
<organism evidence="1 2">
    <name type="scientific">Massilia pinisoli</name>
    <dbReference type="NCBI Taxonomy" id="1772194"/>
    <lineage>
        <taxon>Bacteria</taxon>
        <taxon>Pseudomonadati</taxon>
        <taxon>Pseudomonadota</taxon>
        <taxon>Betaproteobacteria</taxon>
        <taxon>Burkholderiales</taxon>
        <taxon>Oxalobacteraceae</taxon>
        <taxon>Telluria group</taxon>
        <taxon>Massilia</taxon>
    </lineage>
</organism>
<protein>
    <submittedName>
        <fullName evidence="1">DNA-binding protein</fullName>
    </submittedName>
</protein>
<dbReference type="Proteomes" id="UP001204151">
    <property type="component" value="Unassembled WGS sequence"/>
</dbReference>
<comment type="caution">
    <text evidence="1">The sequence shown here is derived from an EMBL/GenBank/DDBJ whole genome shotgun (WGS) entry which is preliminary data.</text>
</comment>
<gene>
    <name evidence="1" type="ORF">NX784_27530</name>
</gene>
<name>A0ABT1ZZI6_9BURK</name>
<keyword evidence="1" id="KW-0238">DNA-binding</keyword>
<evidence type="ECO:0000313" key="1">
    <source>
        <dbReference type="EMBL" id="MCS0585336.1"/>
    </source>
</evidence>
<evidence type="ECO:0000313" key="2">
    <source>
        <dbReference type="Proteomes" id="UP001204151"/>
    </source>
</evidence>
<dbReference type="EMBL" id="JANUGW010000032">
    <property type="protein sequence ID" value="MCS0585336.1"/>
    <property type="molecule type" value="Genomic_DNA"/>
</dbReference>
<reference evidence="1 2" key="1">
    <citation type="submission" date="2022-08" db="EMBL/GenBank/DDBJ databases">
        <title>Reclassification of Massilia species as members of the genera Telluria, Duganella, Pseudoduganella, Mokoshia gen. nov. and Zemynaea gen. nov. using orthogonal and non-orthogonal genome-based approaches.</title>
        <authorList>
            <person name="Bowman J.P."/>
        </authorList>
    </citation>
    <scope>NUCLEOTIDE SEQUENCE [LARGE SCALE GENOMIC DNA]</scope>
    <source>
        <strain evidence="1 2">JCM 31316</strain>
    </source>
</reference>
<accession>A0ABT1ZZI6</accession>
<sequence>MLRSQLDVQPAPLCAPYSSLANETREHVDTACAAYHLGRKVQTLRKWACYENGPVRPIRIHGRLAWAVTDLRRLGYR</sequence>
<keyword evidence="2" id="KW-1185">Reference proteome</keyword>